<feature type="binding site" evidence="10">
    <location>
        <position position="215"/>
    </location>
    <ligand>
        <name>S-adenosyl-L-methionine</name>
        <dbReference type="ChEBI" id="CHEBI:59789"/>
    </ligand>
</feature>
<dbReference type="EMBL" id="LN734067">
    <property type="protein sequence ID" value="CEP19727.1"/>
    <property type="molecule type" value="Genomic_DNA"/>
</dbReference>
<dbReference type="Pfam" id="PF02475">
    <property type="entry name" value="TRM5-TYW2_MTfase"/>
    <property type="match status" value="1"/>
</dbReference>
<dbReference type="HAMAP" id="MF_03152">
    <property type="entry name" value="TRM5"/>
    <property type="match status" value="1"/>
</dbReference>
<evidence type="ECO:0000256" key="6">
    <source>
        <dbReference type="ARBA" id="ARBA00022694"/>
    </source>
</evidence>
<feature type="region of interest" description="Disordered" evidence="11">
    <location>
        <begin position="411"/>
        <end position="435"/>
    </location>
</feature>
<keyword evidence="3 10" id="KW-0489">Methyltransferase</keyword>
<name>A0A0B7NQJ6_9FUNG</name>
<evidence type="ECO:0000256" key="7">
    <source>
        <dbReference type="ARBA" id="ARBA00023128"/>
    </source>
</evidence>
<feature type="binding site" evidence="10">
    <location>
        <begin position="281"/>
        <end position="282"/>
    </location>
    <ligand>
        <name>S-adenosyl-L-methionine</name>
        <dbReference type="ChEBI" id="CHEBI:59789"/>
    </ligand>
</feature>
<evidence type="ECO:0000256" key="9">
    <source>
        <dbReference type="ARBA" id="ARBA00047783"/>
    </source>
</evidence>
<keyword evidence="2 10" id="KW-0963">Cytoplasm</keyword>
<keyword evidence="5 10" id="KW-0949">S-adenosyl-L-methionine</keyword>
<dbReference type="Gene3D" id="3.40.50.150">
    <property type="entry name" value="Vaccinia Virus protein VP39"/>
    <property type="match status" value="1"/>
</dbReference>
<dbReference type="InterPro" id="IPR030382">
    <property type="entry name" value="MeTrfase_TRM5/TYW2"/>
</dbReference>
<dbReference type="AlphaFoldDB" id="A0A0B7NQJ6"/>
<keyword evidence="14" id="KW-1185">Reference proteome</keyword>
<evidence type="ECO:0000313" key="14">
    <source>
        <dbReference type="Proteomes" id="UP000054107"/>
    </source>
</evidence>
<evidence type="ECO:0000256" key="1">
    <source>
        <dbReference type="ARBA" id="ARBA00009775"/>
    </source>
</evidence>
<keyword evidence="8 10" id="KW-0539">Nucleus</keyword>
<accession>A0A0B7NQJ6</accession>
<keyword evidence="7 10" id="KW-0496">Mitochondrion</keyword>
<dbReference type="Gene3D" id="3.30.300.110">
    <property type="entry name" value="Met-10+ protein-like domains"/>
    <property type="match status" value="1"/>
</dbReference>
<gene>
    <name evidence="13" type="primary">PARPA_14043.1 scaffold 47526</name>
    <name evidence="10" type="synonym">TRM5</name>
</gene>
<organism evidence="13 14">
    <name type="scientific">Parasitella parasitica</name>
    <dbReference type="NCBI Taxonomy" id="35722"/>
    <lineage>
        <taxon>Eukaryota</taxon>
        <taxon>Fungi</taxon>
        <taxon>Fungi incertae sedis</taxon>
        <taxon>Mucoromycota</taxon>
        <taxon>Mucoromycotina</taxon>
        <taxon>Mucoromycetes</taxon>
        <taxon>Mucorales</taxon>
        <taxon>Mucorineae</taxon>
        <taxon>Mucoraceae</taxon>
        <taxon>Parasitella</taxon>
    </lineage>
</organism>
<keyword evidence="4 10" id="KW-0808">Transferase</keyword>
<dbReference type="GO" id="GO:0002939">
    <property type="term" value="P:tRNA N1-guanine methylation"/>
    <property type="evidence" value="ECO:0007669"/>
    <property type="project" value="TreeGrafter"/>
</dbReference>
<comment type="similarity">
    <text evidence="10">Belongs to the TRM5 / TYW2 family.</text>
</comment>
<evidence type="ECO:0000256" key="3">
    <source>
        <dbReference type="ARBA" id="ARBA00022603"/>
    </source>
</evidence>
<keyword evidence="6 10" id="KW-0819">tRNA processing</keyword>
<dbReference type="InterPro" id="IPR056743">
    <property type="entry name" value="TRM5-TYW2-like_MTfase"/>
</dbReference>
<evidence type="ECO:0000259" key="12">
    <source>
        <dbReference type="PROSITE" id="PS51684"/>
    </source>
</evidence>
<dbReference type="OrthoDB" id="408788at2759"/>
<dbReference type="PROSITE" id="PS51684">
    <property type="entry name" value="SAM_MT_TRM5_TYW2"/>
    <property type="match status" value="1"/>
</dbReference>
<dbReference type="EC" id="2.1.1.228" evidence="10"/>
<dbReference type="STRING" id="35722.A0A0B7NQJ6"/>
<dbReference type="GO" id="GO:0052906">
    <property type="term" value="F:tRNA (guanine(37)-N1)-methyltransferase activity"/>
    <property type="evidence" value="ECO:0007669"/>
    <property type="project" value="UniProtKB-UniRule"/>
</dbReference>
<evidence type="ECO:0000256" key="10">
    <source>
        <dbReference type="HAMAP-Rule" id="MF_03152"/>
    </source>
</evidence>
<comment type="subcellular location">
    <subcellularLocation>
        <location evidence="10">Mitochondrion matrix</location>
    </subcellularLocation>
    <subcellularLocation>
        <location evidence="10">Nucleus</location>
    </subcellularLocation>
    <subcellularLocation>
        <location evidence="10">Cytoplasm</location>
    </subcellularLocation>
    <text evidence="10">Predominantly in the mitochondria and in the nucleus.</text>
</comment>
<protein>
    <recommendedName>
        <fullName evidence="10">tRNA (guanine(37)-N1)-methyltransferase</fullName>
        <ecNumber evidence="10">2.1.1.228</ecNumber>
    </recommendedName>
    <alternativeName>
        <fullName evidence="10">M1G-methyltransferase</fullName>
    </alternativeName>
    <alternativeName>
        <fullName evidence="10">tRNA [GM37] methyltransferase</fullName>
    </alternativeName>
    <alternativeName>
        <fullName evidence="10">tRNA methyltransferase 5</fullName>
    </alternativeName>
</protein>
<dbReference type="InterPro" id="IPR025792">
    <property type="entry name" value="tRNA_Gua_MeTrfase_euk"/>
</dbReference>
<evidence type="ECO:0000256" key="8">
    <source>
        <dbReference type="ARBA" id="ARBA00023242"/>
    </source>
</evidence>
<evidence type="ECO:0000256" key="11">
    <source>
        <dbReference type="SAM" id="MobiDB-lite"/>
    </source>
</evidence>
<dbReference type="GO" id="GO:0005759">
    <property type="term" value="C:mitochondrial matrix"/>
    <property type="evidence" value="ECO:0007669"/>
    <property type="project" value="UniProtKB-SubCell"/>
</dbReference>
<dbReference type="Proteomes" id="UP000054107">
    <property type="component" value="Unassembled WGS sequence"/>
</dbReference>
<dbReference type="InterPro" id="IPR029063">
    <property type="entry name" value="SAM-dependent_MTases_sf"/>
</dbReference>
<proteinExistence type="inferred from homology"/>
<dbReference type="PANTHER" id="PTHR23245:SF36">
    <property type="entry name" value="TRNA (GUANINE(37)-N1)-METHYLTRANSFERASE"/>
    <property type="match status" value="1"/>
</dbReference>
<dbReference type="CDD" id="cd02440">
    <property type="entry name" value="AdoMet_MTases"/>
    <property type="match status" value="1"/>
</dbReference>
<evidence type="ECO:0000256" key="4">
    <source>
        <dbReference type="ARBA" id="ARBA00022679"/>
    </source>
</evidence>
<comment type="subunit">
    <text evidence="10">Monomer.</text>
</comment>
<dbReference type="PANTHER" id="PTHR23245">
    <property type="entry name" value="TRNA METHYLTRANSFERASE"/>
    <property type="match status" value="1"/>
</dbReference>
<dbReference type="SUPFAM" id="SSF53335">
    <property type="entry name" value="S-adenosyl-L-methionine-dependent methyltransferases"/>
    <property type="match status" value="1"/>
</dbReference>
<dbReference type="FunFam" id="3.30.300.110:FF:000001">
    <property type="entry name" value="tRNA (guanine(37)-N1)-methyltransferase"/>
    <property type="match status" value="1"/>
</dbReference>
<dbReference type="Pfam" id="PF25133">
    <property type="entry name" value="TYW2_N_2"/>
    <property type="match status" value="1"/>
</dbReference>
<comment type="function">
    <text evidence="10">Specifically methylates the N1 position of guanosine-37 in various cytoplasmic and mitochondrial tRNAs. Methylation is not dependent on the nature of the nucleoside 5' of the target nucleoside. This is the first step in the biosynthesis of wybutosine (yW), a modified base adjacent to the anticodon of tRNAs and required for accurate decoding.</text>
</comment>
<comment type="catalytic activity">
    <reaction evidence="9 10">
        <text>guanosine(37) in tRNA + S-adenosyl-L-methionine = N(1)-methylguanosine(37) in tRNA + S-adenosyl-L-homocysteine + H(+)</text>
        <dbReference type="Rhea" id="RHEA:36899"/>
        <dbReference type="Rhea" id="RHEA-COMP:10145"/>
        <dbReference type="Rhea" id="RHEA-COMP:10147"/>
        <dbReference type="ChEBI" id="CHEBI:15378"/>
        <dbReference type="ChEBI" id="CHEBI:57856"/>
        <dbReference type="ChEBI" id="CHEBI:59789"/>
        <dbReference type="ChEBI" id="CHEBI:73542"/>
        <dbReference type="ChEBI" id="CHEBI:74269"/>
        <dbReference type="EC" id="2.1.1.228"/>
    </reaction>
</comment>
<dbReference type="InterPro" id="IPR056744">
    <property type="entry name" value="TRM5/TYW2-like_N"/>
</dbReference>
<feature type="domain" description="SAM-dependent methyltransferase TRM5/TYW2-type" evidence="12">
    <location>
        <begin position="126"/>
        <end position="399"/>
    </location>
</feature>
<evidence type="ECO:0000256" key="2">
    <source>
        <dbReference type="ARBA" id="ARBA00022490"/>
    </source>
</evidence>
<feature type="compositionally biased region" description="Basic and acidic residues" evidence="11">
    <location>
        <begin position="413"/>
        <end position="425"/>
    </location>
</feature>
<dbReference type="GO" id="GO:0005634">
    <property type="term" value="C:nucleus"/>
    <property type="evidence" value="ECO:0007669"/>
    <property type="project" value="UniProtKB-SubCell"/>
</dbReference>
<sequence length="435" mass="49876">MIAPPVHRGMVELERSAFRKVINTLAVKVPVKQVGLAKKSFAEVMMDQPRLRNIEPDPSSKETKLVLLNLDFQKAEDLPKEKLELLKQYEWDLVQHDVELNYDFWTAEQIFHAVMPEDSTDIPASFTQVGHIAHMNLREHYYPWKRLIGQVILDKNKKITTVVNKTNNIDTTFRFFKMEILAGKDDMIAQVKESGCKFKFDFSKVYWNSRLHTEHDRLVQLFKPKEYVCDVFAGVGPFALPAAKKGSIVYANDLNPSSYEYMKENIAANKITSGIFPYNMDGRAFIRQAVKDLQATSANEWKTFDHFVMNLPATAIEFLDVFRGLYYDQKDLFNANPRAKLPMIHCHCFTKSTDALQDISERVGQIMGSKPDPSKSSVHWVRNVAPKKDMYCISFPLSSDIAFATIPVSNNSSEKRKLQDTEPSPRKVPKSPRTE</sequence>
<feature type="binding site" evidence="10">
    <location>
        <position position="310"/>
    </location>
    <ligand>
        <name>S-adenosyl-L-methionine</name>
        <dbReference type="ChEBI" id="CHEBI:59789"/>
    </ligand>
</feature>
<reference evidence="13 14" key="1">
    <citation type="submission" date="2014-09" db="EMBL/GenBank/DDBJ databases">
        <authorList>
            <person name="Ellenberger Sabrina"/>
        </authorList>
    </citation>
    <scope>NUCLEOTIDE SEQUENCE [LARGE SCALE GENOMIC DNA]</scope>
    <source>
        <strain evidence="13 14">CBS 412.66</strain>
    </source>
</reference>
<evidence type="ECO:0000256" key="5">
    <source>
        <dbReference type="ARBA" id="ARBA00022691"/>
    </source>
</evidence>
<dbReference type="GO" id="GO:0070901">
    <property type="term" value="P:mitochondrial tRNA methylation"/>
    <property type="evidence" value="ECO:0007669"/>
    <property type="project" value="UniProtKB-ARBA"/>
</dbReference>
<evidence type="ECO:0000313" key="13">
    <source>
        <dbReference type="EMBL" id="CEP19727.1"/>
    </source>
</evidence>
<feature type="binding site" evidence="10">
    <location>
        <begin position="253"/>
        <end position="254"/>
    </location>
    <ligand>
        <name>S-adenosyl-L-methionine</name>
        <dbReference type="ChEBI" id="CHEBI:59789"/>
    </ligand>
</feature>
<comment type="similarity">
    <text evidence="1">Belongs to the class I-like SAM-binding methyltransferase superfamily. TRM5/TYW2 family.</text>
</comment>